<keyword evidence="2" id="KW-0812">Transmembrane</keyword>
<organism evidence="4 5">
    <name type="scientific">Leptospira fletcheri</name>
    <dbReference type="NCBI Taxonomy" id="2484981"/>
    <lineage>
        <taxon>Bacteria</taxon>
        <taxon>Pseudomonadati</taxon>
        <taxon>Spirochaetota</taxon>
        <taxon>Spirochaetia</taxon>
        <taxon>Leptospirales</taxon>
        <taxon>Leptospiraceae</taxon>
        <taxon>Leptospira</taxon>
    </lineage>
</organism>
<feature type="transmembrane region" description="Helical" evidence="2">
    <location>
        <begin position="256"/>
        <end position="273"/>
    </location>
</feature>
<evidence type="ECO:0000313" key="4">
    <source>
        <dbReference type="EMBL" id="TGK08598.1"/>
    </source>
</evidence>
<feature type="transmembrane region" description="Helical" evidence="2">
    <location>
        <begin position="379"/>
        <end position="397"/>
    </location>
</feature>
<evidence type="ECO:0000259" key="3">
    <source>
        <dbReference type="SMART" id="SM00331"/>
    </source>
</evidence>
<dbReference type="AlphaFoldDB" id="A0A4R9GA49"/>
<dbReference type="SMART" id="SM00331">
    <property type="entry name" value="PP2C_SIG"/>
    <property type="match status" value="1"/>
</dbReference>
<dbReference type="EMBL" id="RQET01000012">
    <property type="protein sequence ID" value="TGK08598.1"/>
    <property type="molecule type" value="Genomic_DNA"/>
</dbReference>
<keyword evidence="1" id="KW-0378">Hydrolase</keyword>
<protein>
    <submittedName>
        <fullName evidence="4">Serine/threonine-protein phosphatase</fullName>
    </submittedName>
</protein>
<feature type="transmembrane region" description="Helical" evidence="2">
    <location>
        <begin position="200"/>
        <end position="219"/>
    </location>
</feature>
<comment type="caution">
    <text evidence="4">The sequence shown here is derived from an EMBL/GenBank/DDBJ whole genome shotgun (WGS) entry which is preliminary data.</text>
</comment>
<dbReference type="PANTHER" id="PTHR43156:SF2">
    <property type="entry name" value="STAGE II SPORULATION PROTEIN E"/>
    <property type="match status" value="1"/>
</dbReference>
<proteinExistence type="predicted"/>
<reference evidence="4" key="1">
    <citation type="journal article" date="2019" name="PLoS Negl. Trop. Dis.">
        <title>Revisiting the worldwide diversity of Leptospira species in the environment.</title>
        <authorList>
            <person name="Vincent A.T."/>
            <person name="Schiettekatte O."/>
            <person name="Bourhy P."/>
            <person name="Veyrier F.J."/>
            <person name="Picardeau M."/>
        </authorList>
    </citation>
    <scope>NUCLEOTIDE SEQUENCE [LARGE SCALE GENOMIC DNA]</scope>
    <source>
        <strain evidence="4">SSW15</strain>
    </source>
</reference>
<dbReference type="InterPro" id="IPR052016">
    <property type="entry name" value="Bact_Sigma-Reg"/>
</dbReference>
<dbReference type="SUPFAM" id="SSF81606">
    <property type="entry name" value="PP2C-like"/>
    <property type="match status" value="1"/>
</dbReference>
<dbReference type="Proteomes" id="UP000298458">
    <property type="component" value="Unassembled WGS sequence"/>
</dbReference>
<dbReference type="GO" id="GO:0016791">
    <property type="term" value="F:phosphatase activity"/>
    <property type="evidence" value="ECO:0007669"/>
    <property type="project" value="TreeGrafter"/>
</dbReference>
<sequence length="689" mass="77754">MKSEIEKFPLKPYFRTLFVLIGIFVFQNNLNSQPTPTTLWPQSTSPVDLQKWSVIHSTKDPLVDRTTFDQHSNPEPVSMTRITGSDPWGKYFSLYSHTVKCARSNGREDCPLTTAVYLPFCPAGCLLLQEGKIPESDSSPVGAQKRDAKPRIVPLERFGEEERLSLVLSPFDGPRGLREDPIFGTFEEIQSVFLLKATRVLFFTSLELFSFVFFIFIYIRRRQDKFNLSFALLNLSLALWYPSYEGWGAYLVDSPWIYVFFGYSVGAFLPILFHEFTRGVFQTPRDRIGTSLEFLFFIHTLWPSLEFGLTGGLSNFGKYAFHSFIIVLVVFFAYTIYLFVQFRKTSILSFRWVVSGLVLVASSSFYTVLSFAGIGRSGIWVNESFLGLTLLFSLALAKRYAEVFRALENSQVKLKLLNESLESKVEERTRIIELQKTELEQKGKILAKDLSIAGKIQSALLPREMPVIPHASMAYRYRPMMEIGGDLLDVLYDPKSGTLGMFIGDVTGHGVSAALLASMVKMTLGSWANYLQEPSALLLHIREQLEGKLDGHFLTATFVIVDLNTGHSLIANAGHPECLVLRKDGKIEFYRPKGMAIYESIPTLYETESVPLRPGDKIVLYTDGIPDARNADGVLLGEENLAELLKRNAHLSPEHLCDAVMKGVQSYQGENFSHQYQDDMALLVAEYEG</sequence>
<dbReference type="Pfam" id="PF07228">
    <property type="entry name" value="SpoIIE"/>
    <property type="match status" value="1"/>
</dbReference>
<dbReference type="Pfam" id="PF07695">
    <property type="entry name" value="7TMR-DISM_7TM"/>
    <property type="match status" value="1"/>
</dbReference>
<evidence type="ECO:0000256" key="2">
    <source>
        <dbReference type="SAM" id="Phobius"/>
    </source>
</evidence>
<dbReference type="InterPro" id="IPR011623">
    <property type="entry name" value="7TMR_DISM_rcpt_extracell_dom1"/>
</dbReference>
<dbReference type="PANTHER" id="PTHR43156">
    <property type="entry name" value="STAGE II SPORULATION PROTEIN E-RELATED"/>
    <property type="match status" value="1"/>
</dbReference>
<dbReference type="Gene3D" id="3.60.40.10">
    <property type="entry name" value="PPM-type phosphatase domain"/>
    <property type="match status" value="1"/>
</dbReference>
<dbReference type="InterPro" id="IPR036457">
    <property type="entry name" value="PPM-type-like_dom_sf"/>
</dbReference>
<keyword evidence="2" id="KW-1133">Transmembrane helix</keyword>
<feature type="transmembrane region" description="Helical" evidence="2">
    <location>
        <begin position="294"/>
        <end position="313"/>
    </location>
</feature>
<evidence type="ECO:0000256" key="1">
    <source>
        <dbReference type="ARBA" id="ARBA00022801"/>
    </source>
</evidence>
<name>A0A4R9GA49_9LEPT</name>
<keyword evidence="5" id="KW-1185">Reference proteome</keyword>
<dbReference type="OrthoDB" id="311592at2"/>
<gene>
    <name evidence="4" type="ORF">EHO60_14685</name>
</gene>
<evidence type="ECO:0000313" key="5">
    <source>
        <dbReference type="Proteomes" id="UP000298458"/>
    </source>
</evidence>
<feature type="transmembrane region" description="Helical" evidence="2">
    <location>
        <begin position="319"/>
        <end position="340"/>
    </location>
</feature>
<keyword evidence="2" id="KW-0472">Membrane</keyword>
<feature type="transmembrane region" description="Helical" evidence="2">
    <location>
        <begin position="226"/>
        <end position="244"/>
    </location>
</feature>
<accession>A0A4R9GA49</accession>
<dbReference type="InterPro" id="IPR001932">
    <property type="entry name" value="PPM-type_phosphatase-like_dom"/>
</dbReference>
<feature type="transmembrane region" description="Helical" evidence="2">
    <location>
        <begin position="352"/>
        <end position="373"/>
    </location>
</feature>
<feature type="domain" description="PPM-type phosphatase" evidence="3">
    <location>
        <begin position="468"/>
        <end position="687"/>
    </location>
</feature>